<dbReference type="AlphaFoldDB" id="A0AAV4TYP8"/>
<sequence length="150" mass="17109">MVPRRQHQSKLGTSSSTWEFISNSVEAGKEKKNSGKPILGTNRLVKPKSHINCDSRRRSTKKKGRSATSLFSCVISMTERSYSKRCFRMESAPRRFERTRAKILVLSQLHARSNLVEDSTRTLRYLASRRSLLSGIETEDGKRNELGDSF</sequence>
<proteinExistence type="predicted"/>
<keyword evidence="2" id="KW-1185">Reference proteome</keyword>
<gene>
    <name evidence="1" type="ORF">CDAR_25531</name>
</gene>
<evidence type="ECO:0000313" key="1">
    <source>
        <dbReference type="EMBL" id="GIY50925.1"/>
    </source>
</evidence>
<protein>
    <submittedName>
        <fullName evidence="1">Uncharacterized protein</fullName>
    </submittedName>
</protein>
<accession>A0AAV4TYP8</accession>
<name>A0AAV4TYP8_9ARAC</name>
<evidence type="ECO:0000313" key="2">
    <source>
        <dbReference type="Proteomes" id="UP001054837"/>
    </source>
</evidence>
<dbReference type="EMBL" id="BPLQ01010476">
    <property type="protein sequence ID" value="GIY50925.1"/>
    <property type="molecule type" value="Genomic_DNA"/>
</dbReference>
<dbReference type="Proteomes" id="UP001054837">
    <property type="component" value="Unassembled WGS sequence"/>
</dbReference>
<comment type="caution">
    <text evidence="1">The sequence shown here is derived from an EMBL/GenBank/DDBJ whole genome shotgun (WGS) entry which is preliminary data.</text>
</comment>
<reference evidence="1 2" key="1">
    <citation type="submission" date="2021-06" db="EMBL/GenBank/DDBJ databases">
        <title>Caerostris darwini draft genome.</title>
        <authorList>
            <person name="Kono N."/>
            <person name="Arakawa K."/>
        </authorList>
    </citation>
    <scope>NUCLEOTIDE SEQUENCE [LARGE SCALE GENOMIC DNA]</scope>
</reference>
<organism evidence="1 2">
    <name type="scientific">Caerostris darwini</name>
    <dbReference type="NCBI Taxonomy" id="1538125"/>
    <lineage>
        <taxon>Eukaryota</taxon>
        <taxon>Metazoa</taxon>
        <taxon>Ecdysozoa</taxon>
        <taxon>Arthropoda</taxon>
        <taxon>Chelicerata</taxon>
        <taxon>Arachnida</taxon>
        <taxon>Araneae</taxon>
        <taxon>Araneomorphae</taxon>
        <taxon>Entelegynae</taxon>
        <taxon>Araneoidea</taxon>
        <taxon>Araneidae</taxon>
        <taxon>Caerostris</taxon>
    </lineage>
</organism>